<evidence type="ECO:0000256" key="1">
    <source>
        <dbReference type="SAM" id="Phobius"/>
    </source>
</evidence>
<comment type="caution">
    <text evidence="2">The sequence shown here is derived from an EMBL/GenBank/DDBJ whole genome shotgun (WGS) entry which is preliminary data.</text>
</comment>
<evidence type="ECO:0000313" key="2">
    <source>
        <dbReference type="EMBL" id="EFI33672.1"/>
    </source>
</evidence>
<name>D6SSK6_9BACT</name>
<keyword evidence="1" id="KW-0812">Transmembrane</keyword>
<dbReference type="NCBIfam" id="NF038038">
    <property type="entry name" value="cytoc_DsrJ"/>
    <property type="match status" value="1"/>
</dbReference>
<dbReference type="AlphaFoldDB" id="D6SSK6"/>
<gene>
    <name evidence="2" type="ORF">Dthio_PD1008</name>
</gene>
<protein>
    <submittedName>
        <fullName evidence="2">Cytochrome c family protein</fullName>
    </submittedName>
</protein>
<dbReference type="RefSeq" id="WP_008871021.1">
    <property type="nucleotide sequence ID" value="NZ_ACJN02000003.1"/>
</dbReference>
<keyword evidence="1" id="KW-0472">Membrane</keyword>
<keyword evidence="3" id="KW-1185">Reference proteome</keyword>
<dbReference type="OrthoDB" id="9790557at2"/>
<dbReference type="EMBL" id="ACJN02000003">
    <property type="protein sequence ID" value="EFI33672.1"/>
    <property type="molecule type" value="Genomic_DNA"/>
</dbReference>
<sequence length="123" mass="14729">MYDANKIIPGLIIFALFMTFPFWYNLGADAYSTPELELPEDYEKCIESTEFMRAEHMNMLDEWRDLYVRDGYQEYWSELKQESYPMSLTKTCMDCHSDKEKFCDRCHDATAVDPYCWDCHIEP</sequence>
<dbReference type="InterPro" id="IPR047668">
    <property type="entry name" value="DsrJ"/>
</dbReference>
<reference evidence="2" key="1">
    <citation type="submission" date="2010-05" db="EMBL/GenBank/DDBJ databases">
        <title>The draft genome of Desulfonatronospira thiodismutans ASO3-1.</title>
        <authorList>
            <consortium name="US DOE Joint Genome Institute (JGI-PGF)"/>
            <person name="Lucas S."/>
            <person name="Copeland A."/>
            <person name="Lapidus A."/>
            <person name="Cheng J.-F."/>
            <person name="Bruce D."/>
            <person name="Goodwin L."/>
            <person name="Pitluck S."/>
            <person name="Chertkov O."/>
            <person name="Brettin T."/>
            <person name="Detter J.C."/>
            <person name="Han C."/>
            <person name="Land M.L."/>
            <person name="Hauser L."/>
            <person name="Kyrpides N."/>
            <person name="Mikhailova N."/>
            <person name="Muyzer G."/>
            <person name="Woyke T."/>
        </authorList>
    </citation>
    <scope>NUCLEOTIDE SEQUENCE [LARGE SCALE GENOMIC DNA]</scope>
    <source>
        <strain evidence="2">ASO3-1</strain>
    </source>
</reference>
<dbReference type="SUPFAM" id="SSF48695">
    <property type="entry name" value="Multiheme cytochromes"/>
    <property type="match status" value="2"/>
</dbReference>
<evidence type="ECO:0000313" key="3">
    <source>
        <dbReference type="Proteomes" id="UP000005496"/>
    </source>
</evidence>
<dbReference type="Proteomes" id="UP000005496">
    <property type="component" value="Unassembled WGS sequence"/>
</dbReference>
<proteinExistence type="predicted"/>
<dbReference type="eggNOG" id="ENOG5032SEM">
    <property type="taxonomic scope" value="Bacteria"/>
</dbReference>
<accession>D6SSK6</accession>
<dbReference type="InterPro" id="IPR036280">
    <property type="entry name" value="Multihaem_cyt_sf"/>
</dbReference>
<organism evidence="2 3">
    <name type="scientific">Desulfonatronospira thiodismutans ASO3-1</name>
    <dbReference type="NCBI Taxonomy" id="555779"/>
    <lineage>
        <taxon>Bacteria</taxon>
        <taxon>Pseudomonadati</taxon>
        <taxon>Thermodesulfobacteriota</taxon>
        <taxon>Desulfovibrionia</taxon>
        <taxon>Desulfovibrionales</taxon>
        <taxon>Desulfonatronovibrionaceae</taxon>
        <taxon>Desulfonatronospira</taxon>
    </lineage>
</organism>
<feature type="transmembrane region" description="Helical" evidence="1">
    <location>
        <begin position="7"/>
        <end position="24"/>
    </location>
</feature>
<keyword evidence="1" id="KW-1133">Transmembrane helix</keyword>